<dbReference type="InterPro" id="IPR001585">
    <property type="entry name" value="TAL/FSA"/>
</dbReference>
<evidence type="ECO:0000313" key="3">
    <source>
        <dbReference type="Proteomes" id="UP001583280"/>
    </source>
</evidence>
<dbReference type="PANTHER" id="PTHR10683:SF39">
    <property type="entry name" value="TRANSALDOLASE"/>
    <property type="match status" value="1"/>
</dbReference>
<keyword evidence="1" id="KW-0704">Schiff base</keyword>
<protein>
    <recommendedName>
        <fullName evidence="4">Transaldolase</fullName>
    </recommendedName>
</protein>
<accession>A0ABR3Z7C6</accession>
<proteinExistence type="predicted"/>
<keyword evidence="3" id="KW-1185">Reference proteome</keyword>
<reference evidence="2 3" key="1">
    <citation type="journal article" date="2024" name="IMA Fungus">
        <title>IMA Genome - F19 : A genome assembly and annotation guide to empower mycologists, including annotated draft genome sequences of Ceratocystis pirilliformis, Diaporthe australafricana, Fusarium ophioides, Paecilomyces lecythidis, and Sporothrix stenoceras.</title>
        <authorList>
            <person name="Aylward J."/>
            <person name="Wilson A.M."/>
            <person name="Visagie C.M."/>
            <person name="Spraker J."/>
            <person name="Barnes I."/>
            <person name="Buitendag C."/>
            <person name="Ceriani C."/>
            <person name="Del Mar Angel L."/>
            <person name="du Plessis D."/>
            <person name="Fuchs T."/>
            <person name="Gasser K."/>
            <person name="Kramer D."/>
            <person name="Li W."/>
            <person name="Munsamy K."/>
            <person name="Piso A."/>
            <person name="Price J.L."/>
            <person name="Sonnekus B."/>
            <person name="Thomas C."/>
            <person name="van der Nest A."/>
            <person name="van Dijk A."/>
            <person name="van Heerden A."/>
            <person name="van Vuuren N."/>
            <person name="Yilmaz N."/>
            <person name="Duong T.A."/>
            <person name="van der Merwe N.A."/>
            <person name="Wingfield M.J."/>
            <person name="Wingfield B.D."/>
        </authorList>
    </citation>
    <scope>NUCLEOTIDE SEQUENCE [LARGE SCALE GENOMIC DNA]</scope>
    <source>
        <strain evidence="2 3">CMW 12675</strain>
    </source>
</reference>
<comment type="caution">
    <text evidence="2">The sequence shown here is derived from an EMBL/GenBank/DDBJ whole genome shotgun (WGS) entry which is preliminary data.</text>
</comment>
<dbReference type="EMBL" id="JAWDJO010000061">
    <property type="protein sequence ID" value="KAL1896240.1"/>
    <property type="molecule type" value="Genomic_DNA"/>
</dbReference>
<organism evidence="2 3">
    <name type="scientific">Ceratocystis pirilliformis</name>
    <dbReference type="NCBI Taxonomy" id="259994"/>
    <lineage>
        <taxon>Eukaryota</taxon>
        <taxon>Fungi</taxon>
        <taxon>Dikarya</taxon>
        <taxon>Ascomycota</taxon>
        <taxon>Pezizomycotina</taxon>
        <taxon>Sordariomycetes</taxon>
        <taxon>Hypocreomycetidae</taxon>
        <taxon>Microascales</taxon>
        <taxon>Ceratocystidaceae</taxon>
        <taxon>Ceratocystis</taxon>
    </lineage>
</organism>
<dbReference type="Gene3D" id="3.20.20.70">
    <property type="entry name" value="Aldolase class I"/>
    <property type="match status" value="1"/>
</dbReference>
<evidence type="ECO:0000313" key="2">
    <source>
        <dbReference type="EMBL" id="KAL1896240.1"/>
    </source>
</evidence>
<dbReference type="SUPFAM" id="SSF51569">
    <property type="entry name" value="Aldolase"/>
    <property type="match status" value="1"/>
</dbReference>
<dbReference type="InterPro" id="IPR013785">
    <property type="entry name" value="Aldolase_TIM"/>
</dbReference>
<name>A0ABR3Z7C6_9PEZI</name>
<dbReference type="Pfam" id="PF00923">
    <property type="entry name" value="TAL_FSA"/>
    <property type="match status" value="1"/>
</dbReference>
<gene>
    <name evidence="2" type="ORF">Cpir12675_002887</name>
</gene>
<sequence length="360" mass="39602">MAATKKTMLQLLEEQVDVDVDWMDPEFIRSNDRTFHDMTSNQFIVDAQIGRPENRDLIVQAAQELGTGDWLAVYTRVAAKLCANNLPYLHGRVFLQTRPADAFDATATLLYARQIAAEFARLGVGCDRYAIKIPITGAGMAAAKALRADGVASLGTVLLNVDQAIAASQAGCYYVSPYFNEIKAHVDRAVWPELRDPAADHPMAPRVAQIYHVYRELYASSGTEQPRIKLASLISMAECMVPAELGCHSITVPMPLLAELAATPAAMEAVRVKPEHPYAAPAKGLSHRLEGLLKRDPLRESWDGVLPSFETDYLADGGKALDEAVGKDTEAKRRLNFALEFFDEAEKRSKEIVETVLKAM</sequence>
<evidence type="ECO:0008006" key="4">
    <source>
        <dbReference type="Google" id="ProtNLM"/>
    </source>
</evidence>
<evidence type="ECO:0000256" key="1">
    <source>
        <dbReference type="ARBA" id="ARBA00023270"/>
    </source>
</evidence>
<dbReference type="PANTHER" id="PTHR10683">
    <property type="entry name" value="TRANSALDOLASE"/>
    <property type="match status" value="1"/>
</dbReference>
<dbReference type="Proteomes" id="UP001583280">
    <property type="component" value="Unassembled WGS sequence"/>
</dbReference>